<dbReference type="PROSITE" id="PS50119">
    <property type="entry name" value="ZF_BBOX"/>
    <property type="match status" value="1"/>
</dbReference>
<proteinExistence type="predicted"/>
<evidence type="ECO:0000256" key="2">
    <source>
        <dbReference type="ARBA" id="ARBA00022833"/>
    </source>
</evidence>
<keyword evidence="2" id="KW-0862">Zinc</keyword>
<dbReference type="InterPro" id="IPR000315">
    <property type="entry name" value="Znf_B-box"/>
</dbReference>
<dbReference type="RefSeq" id="XP_014030067.1">
    <property type="nucleotide sequence ID" value="XM_014174592.2"/>
</dbReference>
<dbReference type="KEGG" id="sasa:106586867"/>
<dbReference type="Gene3D" id="3.30.160.60">
    <property type="entry name" value="Classic Zinc Finger"/>
    <property type="match status" value="1"/>
</dbReference>
<evidence type="ECO:0000313" key="5">
    <source>
        <dbReference type="Proteomes" id="UP001652741"/>
    </source>
</evidence>
<feature type="domain" description="B box-type" evidence="4">
    <location>
        <begin position="58"/>
        <end position="98"/>
    </location>
</feature>
<dbReference type="GeneID" id="106586867"/>
<evidence type="ECO:0000259" key="4">
    <source>
        <dbReference type="PROSITE" id="PS50119"/>
    </source>
</evidence>
<reference evidence="6" key="1">
    <citation type="submission" date="2025-08" db="UniProtKB">
        <authorList>
            <consortium name="RefSeq"/>
        </authorList>
    </citation>
    <scope>IDENTIFICATION</scope>
</reference>
<organism evidence="5 6">
    <name type="scientific">Salmo salar</name>
    <name type="common">Atlantic salmon</name>
    <dbReference type="NCBI Taxonomy" id="8030"/>
    <lineage>
        <taxon>Eukaryota</taxon>
        <taxon>Metazoa</taxon>
        <taxon>Chordata</taxon>
        <taxon>Craniata</taxon>
        <taxon>Vertebrata</taxon>
        <taxon>Euteleostomi</taxon>
        <taxon>Actinopterygii</taxon>
        <taxon>Neopterygii</taxon>
        <taxon>Teleostei</taxon>
        <taxon>Protacanthopterygii</taxon>
        <taxon>Salmoniformes</taxon>
        <taxon>Salmonidae</taxon>
        <taxon>Salmoninae</taxon>
        <taxon>Salmo</taxon>
    </lineage>
</organism>
<evidence type="ECO:0000256" key="1">
    <source>
        <dbReference type="ARBA" id="ARBA00022771"/>
    </source>
</evidence>
<dbReference type="OrthoDB" id="6270329at2759"/>
<dbReference type="GO" id="GO:0008270">
    <property type="term" value="F:zinc ion binding"/>
    <property type="evidence" value="ECO:0007669"/>
    <property type="project" value="UniProtKB-KW"/>
</dbReference>
<dbReference type="PANTHER" id="PTHR24103">
    <property type="entry name" value="E3 UBIQUITIN-PROTEIN LIGASE TRIM"/>
    <property type="match status" value="1"/>
</dbReference>
<keyword evidence="1 3" id="KW-0479">Metal-binding</keyword>
<dbReference type="Pfam" id="PF00643">
    <property type="entry name" value="zf-B_box"/>
    <property type="match status" value="1"/>
</dbReference>
<gene>
    <name evidence="6" type="primary">LOC106586867</name>
</gene>
<name>A0A1S3PQV9_SALSA</name>
<keyword evidence="5" id="KW-1185">Reference proteome</keyword>
<dbReference type="CDD" id="cd19769">
    <property type="entry name" value="Bbox2_TRIM16-like"/>
    <property type="match status" value="1"/>
</dbReference>
<protein>
    <submittedName>
        <fullName evidence="6">Tripartite motif-containing protein 72</fullName>
    </submittedName>
</protein>
<dbReference type="AlphaFoldDB" id="A0A1S3PQV9"/>
<evidence type="ECO:0000256" key="3">
    <source>
        <dbReference type="PROSITE-ProRule" id="PRU00024"/>
    </source>
</evidence>
<sequence>MRQFVQRPELAMNHVLDTLSNTLRLEEPHPEPAKISITPRKMAGKFTAIAEDLAQPRDVNILCDKHGQPLSLFCLDDKALVCAQCVSLGHKTHKTTPAEEQISQIKQRLLKELLARKNNVCTVKTEILKAKNTMESFKMSLSAVLYLCSSLDY</sequence>
<accession>A0A1S3PQV9</accession>
<keyword evidence="1 3" id="KW-0863">Zinc-finger</keyword>
<dbReference type="SUPFAM" id="SSF57845">
    <property type="entry name" value="B-box zinc-binding domain"/>
    <property type="match status" value="1"/>
</dbReference>
<dbReference type="Proteomes" id="UP001652741">
    <property type="component" value="Chromosome ssa25"/>
</dbReference>
<dbReference type="InterPro" id="IPR050143">
    <property type="entry name" value="TRIM/RBCC"/>
</dbReference>
<dbReference type="SMART" id="SM00336">
    <property type="entry name" value="BBOX"/>
    <property type="match status" value="1"/>
</dbReference>
<evidence type="ECO:0000313" key="6">
    <source>
        <dbReference type="RefSeq" id="XP_014030067.1"/>
    </source>
</evidence>